<comment type="caution">
    <text evidence="2">The sequence shown here is derived from an EMBL/GenBank/DDBJ whole genome shotgun (WGS) entry which is preliminary data.</text>
</comment>
<dbReference type="Pfam" id="PF05437">
    <property type="entry name" value="AzlD"/>
    <property type="match status" value="1"/>
</dbReference>
<keyword evidence="1" id="KW-1133">Transmembrane helix</keyword>
<sequence length="109" mass="11760">MDAWITALTIIGMGIVTLITRGLLLMPREEVPLPAWSKRALKFAPLAALVAVVVPEVLLTQGQLIETLADARLIGAIAGIAWFVIRRGMLGTILFGMAVFLPLRIGLGW</sequence>
<accession>A0A4Q7L8Q6</accession>
<dbReference type="AlphaFoldDB" id="A0A4Q7L8Q6"/>
<organism evidence="2 3">
    <name type="scientific">Sphaerotilus mobilis</name>
    <dbReference type="NCBI Taxonomy" id="47994"/>
    <lineage>
        <taxon>Bacteria</taxon>
        <taxon>Pseudomonadati</taxon>
        <taxon>Pseudomonadota</taxon>
        <taxon>Betaproteobacteria</taxon>
        <taxon>Burkholderiales</taxon>
        <taxon>Sphaerotilaceae</taxon>
        <taxon>Sphaerotilus</taxon>
    </lineage>
</organism>
<dbReference type="EMBL" id="SGWV01000013">
    <property type="protein sequence ID" value="RZS46818.1"/>
    <property type="molecule type" value="Genomic_DNA"/>
</dbReference>
<keyword evidence="3" id="KW-1185">Reference proteome</keyword>
<evidence type="ECO:0000313" key="2">
    <source>
        <dbReference type="EMBL" id="RZS46818.1"/>
    </source>
</evidence>
<protein>
    <submittedName>
        <fullName evidence="2">Branched-subunit amino acid transport protein</fullName>
    </submittedName>
</protein>
<keyword evidence="1" id="KW-0812">Transmembrane</keyword>
<evidence type="ECO:0000313" key="3">
    <source>
        <dbReference type="Proteomes" id="UP000293433"/>
    </source>
</evidence>
<feature type="transmembrane region" description="Helical" evidence="1">
    <location>
        <begin position="46"/>
        <end position="65"/>
    </location>
</feature>
<gene>
    <name evidence="2" type="ORF">EV685_3849</name>
</gene>
<reference evidence="2 3" key="1">
    <citation type="submission" date="2019-02" db="EMBL/GenBank/DDBJ databases">
        <title>Genomic Encyclopedia of Type Strains, Phase IV (KMG-IV): sequencing the most valuable type-strain genomes for metagenomic binning, comparative biology and taxonomic classification.</title>
        <authorList>
            <person name="Goeker M."/>
        </authorList>
    </citation>
    <scope>NUCLEOTIDE SEQUENCE [LARGE SCALE GENOMIC DNA]</scope>
    <source>
        <strain evidence="2 3">DSM 10617</strain>
    </source>
</reference>
<feature type="transmembrane region" description="Helical" evidence="1">
    <location>
        <begin position="77"/>
        <end position="103"/>
    </location>
</feature>
<evidence type="ECO:0000256" key="1">
    <source>
        <dbReference type="SAM" id="Phobius"/>
    </source>
</evidence>
<dbReference type="RefSeq" id="WP_130483669.1">
    <property type="nucleotide sequence ID" value="NZ_SGWV01000013.1"/>
</dbReference>
<dbReference type="InterPro" id="IPR008407">
    <property type="entry name" value="Brnchd-chn_aa_trnsp_AzlD"/>
</dbReference>
<dbReference type="OrthoDB" id="515103at2"/>
<name>A0A4Q7L8Q6_9BURK</name>
<feature type="transmembrane region" description="Helical" evidence="1">
    <location>
        <begin position="6"/>
        <end position="25"/>
    </location>
</feature>
<proteinExistence type="predicted"/>
<dbReference type="Proteomes" id="UP000293433">
    <property type="component" value="Unassembled WGS sequence"/>
</dbReference>
<keyword evidence="1" id="KW-0472">Membrane</keyword>